<keyword evidence="3" id="KW-1185">Reference proteome</keyword>
<sequence length="187" mass="20153">MLRPGLSPPPLLLGIPNRAVHILKSPGTSHTPETQGLNGRLASVGENAVNAGVPVEASIGPTRRRLVKLQVHPTCSTTMGWIRFTGSMGLTATATIRMASSLAAAQMPTRREPAVLQLSTITMDPVSPVRTNSGAGDGKINGLHGPKHKRGDMDREFNRFVGTRLEDLQDPFGNYLCQKLSKYFTDE</sequence>
<accession>A0A8H6XP14</accession>
<protein>
    <submittedName>
        <fullName evidence="2">RNA-binding protein</fullName>
    </submittedName>
</protein>
<feature type="region of interest" description="Disordered" evidence="1">
    <location>
        <begin position="126"/>
        <end position="152"/>
    </location>
</feature>
<reference evidence="2" key="1">
    <citation type="submission" date="2020-05" db="EMBL/GenBank/DDBJ databases">
        <title>Mycena genomes resolve the evolution of fungal bioluminescence.</title>
        <authorList>
            <person name="Tsai I.J."/>
        </authorList>
    </citation>
    <scope>NUCLEOTIDE SEQUENCE</scope>
    <source>
        <strain evidence="2">160909Yilan</strain>
    </source>
</reference>
<organism evidence="2 3">
    <name type="scientific">Mycena sanguinolenta</name>
    <dbReference type="NCBI Taxonomy" id="230812"/>
    <lineage>
        <taxon>Eukaryota</taxon>
        <taxon>Fungi</taxon>
        <taxon>Dikarya</taxon>
        <taxon>Basidiomycota</taxon>
        <taxon>Agaricomycotina</taxon>
        <taxon>Agaricomycetes</taxon>
        <taxon>Agaricomycetidae</taxon>
        <taxon>Agaricales</taxon>
        <taxon>Marasmiineae</taxon>
        <taxon>Mycenaceae</taxon>
        <taxon>Mycena</taxon>
    </lineage>
</organism>
<gene>
    <name evidence="2" type="ORF">MSAN_01938800</name>
</gene>
<dbReference type="OrthoDB" id="668540at2759"/>
<evidence type="ECO:0000256" key="1">
    <source>
        <dbReference type="SAM" id="MobiDB-lite"/>
    </source>
</evidence>
<evidence type="ECO:0000313" key="3">
    <source>
        <dbReference type="Proteomes" id="UP000623467"/>
    </source>
</evidence>
<dbReference type="EMBL" id="JACAZH010000021">
    <property type="protein sequence ID" value="KAF7344567.1"/>
    <property type="molecule type" value="Genomic_DNA"/>
</dbReference>
<dbReference type="Proteomes" id="UP000623467">
    <property type="component" value="Unassembled WGS sequence"/>
</dbReference>
<name>A0A8H6XP14_9AGAR</name>
<evidence type="ECO:0000313" key="2">
    <source>
        <dbReference type="EMBL" id="KAF7344567.1"/>
    </source>
</evidence>
<comment type="caution">
    <text evidence="2">The sequence shown here is derived from an EMBL/GenBank/DDBJ whole genome shotgun (WGS) entry which is preliminary data.</text>
</comment>
<proteinExistence type="predicted"/>
<dbReference type="AlphaFoldDB" id="A0A8H6XP14"/>